<sequence length="202" mass="23651">MKIIILLFTISLMVTSCDSQTDLETLEFDKSIPENIKKIKEIEKDDNGAYGLKSYRSTQLDYFRFGEVFFSKYAVPNGYDDAYSDIYIHVDNFEKNNYLGFTVYVTNDKEGEDLLNYLKKRFGKPEERTTGLENGSALVWELKESKQWVLLEQNTENTRDHKKYLNTEFTIVKQGTRMLNSNNPEWLTVLENFKARSTPKDK</sequence>
<evidence type="ECO:0000313" key="1">
    <source>
        <dbReference type="EMBL" id="SMO65234.1"/>
    </source>
</evidence>
<dbReference type="EMBL" id="FXTQ01000002">
    <property type="protein sequence ID" value="SMO65234.1"/>
    <property type="molecule type" value="Genomic_DNA"/>
</dbReference>
<protein>
    <recommendedName>
        <fullName evidence="3">Lipoprotein</fullName>
    </recommendedName>
</protein>
<keyword evidence="2" id="KW-1185">Reference proteome</keyword>
<gene>
    <name evidence="1" type="ORF">SAMN06265220_102868</name>
</gene>
<dbReference type="PROSITE" id="PS51257">
    <property type="entry name" value="PROKAR_LIPOPROTEIN"/>
    <property type="match status" value="1"/>
</dbReference>
<organism evidence="1 2">
    <name type="scientific">Flavobacterium nitrogenifigens</name>
    <dbReference type="NCBI Taxonomy" id="1617283"/>
    <lineage>
        <taxon>Bacteria</taxon>
        <taxon>Pseudomonadati</taxon>
        <taxon>Bacteroidota</taxon>
        <taxon>Flavobacteriia</taxon>
        <taxon>Flavobacteriales</taxon>
        <taxon>Flavobacteriaceae</taxon>
        <taxon>Flavobacterium</taxon>
    </lineage>
</organism>
<evidence type="ECO:0008006" key="3">
    <source>
        <dbReference type="Google" id="ProtNLM"/>
    </source>
</evidence>
<dbReference type="RefSeq" id="WP_142479085.1">
    <property type="nucleotide sequence ID" value="NZ_CP043612.1"/>
</dbReference>
<proteinExistence type="predicted"/>
<accession>A0A521D0N1</accession>
<dbReference type="AlphaFoldDB" id="A0A521D0N1"/>
<dbReference type="OrthoDB" id="1360610at2"/>
<reference evidence="1 2" key="1">
    <citation type="submission" date="2017-05" db="EMBL/GenBank/DDBJ databases">
        <authorList>
            <person name="Varghese N."/>
            <person name="Submissions S."/>
        </authorList>
    </citation>
    <scope>NUCLEOTIDE SEQUENCE [LARGE SCALE GENOMIC DNA]</scope>
    <source>
        <strain evidence="1 2">DSM 29982</strain>
    </source>
</reference>
<evidence type="ECO:0000313" key="2">
    <source>
        <dbReference type="Proteomes" id="UP000319267"/>
    </source>
</evidence>
<dbReference type="Proteomes" id="UP000319267">
    <property type="component" value="Unassembled WGS sequence"/>
</dbReference>
<name>A0A521D0N1_9FLAO</name>